<sequence length="254" mass="27564">MPPTAPTVSTRPVLAVENLYRFHGPKGREVPVLTDVSFQVEPGRFVCVMGPSGSGKSTLLHLIAGLDEPSTGDVQLAGRSLGELPEAERTRLRRDSIGFVFQFFNLLPNLTVEENVGLPIAIRGEKPERAHVEKTLARVGLEGRLDALPHELSGGQMQRVSIARALCGGQPLLLCDEPTGNLSQSAGLEIMELLRRLVDEQNATVLLVTHNPRDAALADRVLFLVDGHLDAEHALEGPDLTVEQVHARLAELHI</sequence>
<dbReference type="PROSITE" id="PS50893">
    <property type="entry name" value="ABC_TRANSPORTER_2"/>
    <property type="match status" value="1"/>
</dbReference>
<dbReference type="Pfam" id="PF00005">
    <property type="entry name" value="ABC_tran"/>
    <property type="match status" value="1"/>
</dbReference>
<dbReference type="AlphaFoldDB" id="A0A518CYA9"/>
<keyword evidence="7" id="KW-1185">Reference proteome</keyword>
<dbReference type="GO" id="GO:0005524">
    <property type="term" value="F:ATP binding"/>
    <property type="evidence" value="ECO:0007669"/>
    <property type="project" value="UniProtKB-KW"/>
</dbReference>
<dbReference type="GO" id="GO:0022857">
    <property type="term" value="F:transmembrane transporter activity"/>
    <property type="evidence" value="ECO:0007669"/>
    <property type="project" value="TreeGrafter"/>
</dbReference>
<evidence type="ECO:0000313" key="7">
    <source>
        <dbReference type="Proteomes" id="UP000319342"/>
    </source>
</evidence>
<organism evidence="6 7">
    <name type="scientific">Rohdeia mirabilis</name>
    <dbReference type="NCBI Taxonomy" id="2528008"/>
    <lineage>
        <taxon>Bacteria</taxon>
        <taxon>Pseudomonadati</taxon>
        <taxon>Planctomycetota</taxon>
        <taxon>Planctomycetia</taxon>
        <taxon>Planctomycetia incertae sedis</taxon>
        <taxon>Rohdeia</taxon>
    </lineage>
</organism>
<dbReference type="InterPro" id="IPR015854">
    <property type="entry name" value="ABC_transpr_LolD-like"/>
</dbReference>
<comment type="similarity">
    <text evidence="4">Belongs to the ABC transporter superfamily. Macrolide exporter (TC 3.A.1.122) family.</text>
</comment>
<protein>
    <submittedName>
        <fullName evidence="6">Putative ABC transporter ATP-binding protein</fullName>
    </submittedName>
</protein>
<dbReference type="RefSeq" id="WP_145185341.1">
    <property type="nucleotide sequence ID" value="NZ_CP036290.1"/>
</dbReference>
<keyword evidence="1" id="KW-0813">Transport</keyword>
<dbReference type="InterPro" id="IPR017871">
    <property type="entry name" value="ABC_transporter-like_CS"/>
</dbReference>
<dbReference type="InterPro" id="IPR017911">
    <property type="entry name" value="MacB-like_ATP-bd"/>
</dbReference>
<keyword evidence="2" id="KW-0547">Nucleotide-binding</keyword>
<accession>A0A518CYA9</accession>
<dbReference type="InterPro" id="IPR003593">
    <property type="entry name" value="AAA+_ATPase"/>
</dbReference>
<evidence type="ECO:0000256" key="2">
    <source>
        <dbReference type="ARBA" id="ARBA00022741"/>
    </source>
</evidence>
<keyword evidence="3 6" id="KW-0067">ATP-binding</keyword>
<dbReference type="Proteomes" id="UP000319342">
    <property type="component" value="Chromosome"/>
</dbReference>
<dbReference type="InterPro" id="IPR003439">
    <property type="entry name" value="ABC_transporter-like_ATP-bd"/>
</dbReference>
<evidence type="ECO:0000256" key="1">
    <source>
        <dbReference type="ARBA" id="ARBA00022448"/>
    </source>
</evidence>
<reference evidence="6 7" key="1">
    <citation type="submission" date="2019-02" db="EMBL/GenBank/DDBJ databases">
        <title>Deep-cultivation of Planctomycetes and their phenomic and genomic characterization uncovers novel biology.</title>
        <authorList>
            <person name="Wiegand S."/>
            <person name="Jogler M."/>
            <person name="Boedeker C."/>
            <person name="Pinto D."/>
            <person name="Vollmers J."/>
            <person name="Rivas-Marin E."/>
            <person name="Kohn T."/>
            <person name="Peeters S.H."/>
            <person name="Heuer A."/>
            <person name="Rast P."/>
            <person name="Oberbeckmann S."/>
            <person name="Bunk B."/>
            <person name="Jeske O."/>
            <person name="Meyerdierks A."/>
            <person name="Storesund J.E."/>
            <person name="Kallscheuer N."/>
            <person name="Luecker S."/>
            <person name="Lage O.M."/>
            <person name="Pohl T."/>
            <person name="Merkel B.J."/>
            <person name="Hornburger P."/>
            <person name="Mueller R.-W."/>
            <person name="Bruemmer F."/>
            <person name="Labrenz M."/>
            <person name="Spormann A.M."/>
            <person name="Op den Camp H."/>
            <person name="Overmann J."/>
            <person name="Amann R."/>
            <person name="Jetten M.S.M."/>
            <person name="Mascher T."/>
            <person name="Medema M.H."/>
            <person name="Devos D.P."/>
            <person name="Kaster A.-K."/>
            <person name="Ovreas L."/>
            <person name="Rohde M."/>
            <person name="Galperin M.Y."/>
            <person name="Jogler C."/>
        </authorList>
    </citation>
    <scope>NUCLEOTIDE SEQUENCE [LARGE SCALE GENOMIC DNA]</scope>
    <source>
        <strain evidence="6 7">Pla163</strain>
    </source>
</reference>
<dbReference type="Gene3D" id="3.40.50.300">
    <property type="entry name" value="P-loop containing nucleotide triphosphate hydrolases"/>
    <property type="match status" value="1"/>
</dbReference>
<dbReference type="EMBL" id="CP036290">
    <property type="protein sequence ID" value="QDU84208.1"/>
    <property type="molecule type" value="Genomic_DNA"/>
</dbReference>
<dbReference type="InterPro" id="IPR027417">
    <property type="entry name" value="P-loop_NTPase"/>
</dbReference>
<dbReference type="CDD" id="cd03255">
    <property type="entry name" value="ABC_MJ0796_LolCDE_FtsE"/>
    <property type="match status" value="1"/>
</dbReference>
<proteinExistence type="inferred from homology"/>
<dbReference type="SUPFAM" id="SSF52540">
    <property type="entry name" value="P-loop containing nucleoside triphosphate hydrolases"/>
    <property type="match status" value="1"/>
</dbReference>
<dbReference type="PANTHER" id="PTHR24220:SF659">
    <property type="entry name" value="TRANSPORTER, PUTATIVE-RELATED"/>
    <property type="match status" value="1"/>
</dbReference>
<evidence type="ECO:0000313" key="6">
    <source>
        <dbReference type="EMBL" id="QDU84208.1"/>
    </source>
</evidence>
<dbReference type="FunFam" id="3.40.50.300:FF:000032">
    <property type="entry name" value="Export ABC transporter ATP-binding protein"/>
    <property type="match status" value="1"/>
</dbReference>
<evidence type="ECO:0000256" key="3">
    <source>
        <dbReference type="ARBA" id="ARBA00022840"/>
    </source>
</evidence>
<dbReference type="GO" id="GO:0098796">
    <property type="term" value="C:membrane protein complex"/>
    <property type="evidence" value="ECO:0007669"/>
    <property type="project" value="UniProtKB-ARBA"/>
</dbReference>
<dbReference type="PROSITE" id="PS00211">
    <property type="entry name" value="ABC_TRANSPORTER_1"/>
    <property type="match status" value="1"/>
</dbReference>
<dbReference type="PANTHER" id="PTHR24220">
    <property type="entry name" value="IMPORT ATP-BINDING PROTEIN"/>
    <property type="match status" value="1"/>
</dbReference>
<dbReference type="SMART" id="SM00382">
    <property type="entry name" value="AAA"/>
    <property type="match status" value="1"/>
</dbReference>
<evidence type="ECO:0000256" key="4">
    <source>
        <dbReference type="ARBA" id="ARBA00038388"/>
    </source>
</evidence>
<dbReference type="OrthoDB" id="273392at2"/>
<dbReference type="GO" id="GO:0016887">
    <property type="term" value="F:ATP hydrolysis activity"/>
    <property type="evidence" value="ECO:0007669"/>
    <property type="project" value="InterPro"/>
</dbReference>
<evidence type="ECO:0000259" key="5">
    <source>
        <dbReference type="PROSITE" id="PS50893"/>
    </source>
</evidence>
<name>A0A518CYA9_9BACT</name>
<gene>
    <name evidence="6" type="ORF">Pla163_13130</name>
</gene>
<feature type="domain" description="ABC transporter" evidence="5">
    <location>
        <begin position="14"/>
        <end position="251"/>
    </location>
</feature>
<dbReference type="GO" id="GO:0005886">
    <property type="term" value="C:plasma membrane"/>
    <property type="evidence" value="ECO:0007669"/>
    <property type="project" value="TreeGrafter"/>
</dbReference>